<reference evidence="1 2" key="1">
    <citation type="journal article" date="2019" name="Mol. Biol. Evol.">
        <title>Blast fungal genomes show frequent chromosomal changes, gene gains and losses, and effector gene turnover.</title>
        <authorList>
            <person name="Gomez Luciano L.B."/>
            <person name="Jason Tsai I."/>
            <person name="Chuma I."/>
            <person name="Tosa Y."/>
            <person name="Chen Y.H."/>
            <person name="Li J.Y."/>
            <person name="Li M.Y."/>
            <person name="Jade Lu M.Y."/>
            <person name="Nakayashiki H."/>
            <person name="Li W.H."/>
        </authorList>
    </citation>
    <scope>NUCLEOTIDE SEQUENCE [LARGE SCALE GENOMIC DNA]</scope>
    <source>
        <strain evidence="1">MZ5-1-6</strain>
    </source>
</reference>
<accession>A0A4P7NKR7</accession>
<sequence>MSGYEQHVAEVCQRGMRLYMGLSDINVALNSYLRELDDGDWDVYEEDHEDLKGTRELEAAKAELVTELACFDDLRQDFLSAWYVGRGEEISKLEETVRADPDLRQLIAEIEGPSLEFDEDHERMAKTIADIASAVSYFGCTMSSLGVPAW</sequence>
<organism evidence="1 2">
    <name type="scientific">Pyricularia oryzae</name>
    <name type="common">Rice blast fungus</name>
    <name type="synonym">Magnaporthe oryzae</name>
    <dbReference type="NCBI Taxonomy" id="318829"/>
    <lineage>
        <taxon>Eukaryota</taxon>
        <taxon>Fungi</taxon>
        <taxon>Dikarya</taxon>
        <taxon>Ascomycota</taxon>
        <taxon>Pezizomycotina</taxon>
        <taxon>Sordariomycetes</taxon>
        <taxon>Sordariomycetidae</taxon>
        <taxon>Magnaporthales</taxon>
        <taxon>Pyriculariaceae</taxon>
        <taxon>Pyricularia</taxon>
    </lineage>
</organism>
<dbReference type="Proteomes" id="UP000294847">
    <property type="component" value="Chromosome 5"/>
</dbReference>
<evidence type="ECO:0000313" key="1">
    <source>
        <dbReference type="EMBL" id="QBZ62705.1"/>
    </source>
</evidence>
<dbReference type="VEuPathDB" id="FungiDB:M_BR32_EuGene_00023321"/>
<name>A0A4P7NKR7_PYROR</name>
<dbReference type="EMBL" id="CP034208">
    <property type="protein sequence ID" value="QBZ62705.1"/>
    <property type="molecule type" value="Genomic_DNA"/>
</dbReference>
<evidence type="ECO:0000313" key="2">
    <source>
        <dbReference type="Proteomes" id="UP000294847"/>
    </source>
</evidence>
<protein>
    <submittedName>
        <fullName evidence="1">Uncharacterized protein</fullName>
    </submittedName>
</protein>
<dbReference type="AlphaFoldDB" id="A0A4P7NKR7"/>
<gene>
    <name evidence="1" type="ORF">PoMZ_11592</name>
</gene>
<proteinExistence type="predicted"/>